<evidence type="ECO:0000313" key="2">
    <source>
        <dbReference type="EMBL" id="KAL3284824.1"/>
    </source>
</evidence>
<dbReference type="Proteomes" id="UP001516400">
    <property type="component" value="Unassembled WGS sequence"/>
</dbReference>
<proteinExistence type="predicted"/>
<sequence length="210" mass="24042">MDTIHSVTILILICFLLPVCDHLFPEKIILYENSWLLHFSKIGKISSKQNKQSKTFVVMLCMVGMAFKIIICHRISPHSKLHRPTDQLNSIQFIPPKDGVILNDLVKELKFGTFADAIPRPGAVYISKDNLYTGILSQYFHYLHEVFLTHRNLIILKNKKDGLAAVVYIRRVIYFKLEHLFERQKLPVVNSTLASSSNDVRLLPSLPICG</sequence>
<evidence type="ECO:0000313" key="3">
    <source>
        <dbReference type="Proteomes" id="UP001516400"/>
    </source>
</evidence>
<keyword evidence="3" id="KW-1185">Reference proteome</keyword>
<feature type="signal peptide" evidence="1">
    <location>
        <begin position="1"/>
        <end position="22"/>
    </location>
</feature>
<organism evidence="2 3">
    <name type="scientific">Cryptolaemus montrouzieri</name>
    <dbReference type="NCBI Taxonomy" id="559131"/>
    <lineage>
        <taxon>Eukaryota</taxon>
        <taxon>Metazoa</taxon>
        <taxon>Ecdysozoa</taxon>
        <taxon>Arthropoda</taxon>
        <taxon>Hexapoda</taxon>
        <taxon>Insecta</taxon>
        <taxon>Pterygota</taxon>
        <taxon>Neoptera</taxon>
        <taxon>Endopterygota</taxon>
        <taxon>Coleoptera</taxon>
        <taxon>Polyphaga</taxon>
        <taxon>Cucujiformia</taxon>
        <taxon>Coccinelloidea</taxon>
        <taxon>Coccinellidae</taxon>
        <taxon>Scymninae</taxon>
        <taxon>Scymnini</taxon>
        <taxon>Cryptolaemus</taxon>
    </lineage>
</organism>
<dbReference type="AlphaFoldDB" id="A0ABD2P1K2"/>
<dbReference type="EMBL" id="JABFTP020000165">
    <property type="protein sequence ID" value="KAL3284824.1"/>
    <property type="molecule type" value="Genomic_DNA"/>
</dbReference>
<reference evidence="2 3" key="1">
    <citation type="journal article" date="2021" name="BMC Biol.">
        <title>Horizontally acquired antibacterial genes associated with adaptive radiation of ladybird beetles.</title>
        <authorList>
            <person name="Li H.S."/>
            <person name="Tang X.F."/>
            <person name="Huang Y.H."/>
            <person name="Xu Z.Y."/>
            <person name="Chen M.L."/>
            <person name="Du X.Y."/>
            <person name="Qiu B.Y."/>
            <person name="Chen P.T."/>
            <person name="Zhang W."/>
            <person name="Slipinski A."/>
            <person name="Escalona H.E."/>
            <person name="Waterhouse R.M."/>
            <person name="Zwick A."/>
            <person name="Pang H."/>
        </authorList>
    </citation>
    <scope>NUCLEOTIDE SEQUENCE [LARGE SCALE GENOMIC DNA]</scope>
    <source>
        <strain evidence="2">SYSU2018</strain>
    </source>
</reference>
<name>A0ABD2P1K2_9CUCU</name>
<keyword evidence="1" id="KW-0732">Signal</keyword>
<feature type="chain" id="PRO_5044858743" evidence="1">
    <location>
        <begin position="23"/>
        <end position="210"/>
    </location>
</feature>
<evidence type="ECO:0000256" key="1">
    <source>
        <dbReference type="SAM" id="SignalP"/>
    </source>
</evidence>
<gene>
    <name evidence="2" type="ORF">HHI36_018963</name>
</gene>
<accession>A0ABD2P1K2</accession>
<protein>
    <submittedName>
        <fullName evidence="2">Uncharacterized protein</fullName>
    </submittedName>
</protein>
<comment type="caution">
    <text evidence="2">The sequence shown here is derived from an EMBL/GenBank/DDBJ whole genome shotgun (WGS) entry which is preliminary data.</text>
</comment>